<evidence type="ECO:0000256" key="4">
    <source>
        <dbReference type="ARBA" id="ARBA00022692"/>
    </source>
</evidence>
<feature type="transmembrane region" description="Helical" evidence="7">
    <location>
        <begin position="82"/>
        <end position="101"/>
    </location>
</feature>
<name>A0A0D8HJY5_9ACTN</name>
<evidence type="ECO:0000256" key="7">
    <source>
        <dbReference type="SAM" id="Phobius"/>
    </source>
</evidence>
<evidence type="ECO:0000313" key="9">
    <source>
        <dbReference type="EMBL" id="KJF18248.1"/>
    </source>
</evidence>
<sequence>MANLFVDLSPLRDSKNFRLLFIGQLISGLGDQITIVAISYEIYRLTHSSLLVGLVSLVQLIPLLLASLGGGPIIDRTDRRRLLIWGFGASTLAGVVLYLDVIPSHPSIWPIFALSAFSAGVSGIVKPAQSAVIPQMVARDKVTAAIAIRQMMFQIGLVVGPAVAGILIAHFAVATALGIDALTYLVGAIACFFLPPLHPVEKSKSRGLKSIKEGFSEVASSQILKGIFLIDLVAMVFGMPRALFPALALTHFHDGASGLGYLYSALGVGASIGAVTSGWVTNIKRQGLGIILSVLSWGTAIIVFGAINSISLALLLLAVAGYVDLVSSVLRNAILQRIAPPEMRGRLFSIQISVVTGGPRLGDLESGGASALLGTTLAVITGGVACVAGSLAIWKLLPKFSRYSAGEKAP</sequence>
<protein>
    <submittedName>
        <fullName evidence="9">Enterobactin exporter EntS</fullName>
    </submittedName>
</protein>
<keyword evidence="3" id="KW-1003">Cell membrane</keyword>
<feature type="transmembrane region" description="Helical" evidence="7">
    <location>
        <begin position="218"/>
        <end position="239"/>
    </location>
</feature>
<keyword evidence="10" id="KW-1185">Reference proteome</keyword>
<feature type="transmembrane region" description="Helical" evidence="7">
    <location>
        <begin position="368"/>
        <end position="394"/>
    </location>
</feature>
<dbReference type="EMBL" id="JXYS01000022">
    <property type="protein sequence ID" value="KJF18248.1"/>
    <property type="molecule type" value="Genomic_DNA"/>
</dbReference>
<dbReference type="GO" id="GO:0022857">
    <property type="term" value="F:transmembrane transporter activity"/>
    <property type="evidence" value="ECO:0007669"/>
    <property type="project" value="InterPro"/>
</dbReference>
<evidence type="ECO:0000313" key="10">
    <source>
        <dbReference type="Proteomes" id="UP000032360"/>
    </source>
</evidence>
<feature type="transmembrane region" description="Helical" evidence="7">
    <location>
        <begin position="49"/>
        <end position="70"/>
    </location>
</feature>
<feature type="transmembrane region" description="Helical" evidence="7">
    <location>
        <begin position="146"/>
        <end position="171"/>
    </location>
</feature>
<dbReference type="SUPFAM" id="SSF103473">
    <property type="entry name" value="MFS general substrate transporter"/>
    <property type="match status" value="1"/>
</dbReference>
<organism evidence="9 10">
    <name type="scientific">Acidithrix ferrooxidans</name>
    <dbReference type="NCBI Taxonomy" id="1280514"/>
    <lineage>
        <taxon>Bacteria</taxon>
        <taxon>Bacillati</taxon>
        <taxon>Actinomycetota</taxon>
        <taxon>Acidimicrobiia</taxon>
        <taxon>Acidimicrobiales</taxon>
        <taxon>Acidimicrobiaceae</taxon>
        <taxon>Acidithrix</taxon>
    </lineage>
</organism>
<evidence type="ECO:0000256" key="2">
    <source>
        <dbReference type="ARBA" id="ARBA00022448"/>
    </source>
</evidence>
<proteinExistence type="predicted"/>
<gene>
    <name evidence="9" type="primary">entS1</name>
    <name evidence="9" type="ORF">AXFE_08980</name>
</gene>
<dbReference type="PROSITE" id="PS50850">
    <property type="entry name" value="MFS"/>
    <property type="match status" value="2"/>
</dbReference>
<dbReference type="Pfam" id="PF05977">
    <property type="entry name" value="MFS_3"/>
    <property type="match status" value="1"/>
</dbReference>
<keyword evidence="5 7" id="KW-1133">Transmembrane helix</keyword>
<dbReference type="PRINTS" id="PR01988">
    <property type="entry name" value="EXPORTERBACE"/>
</dbReference>
<dbReference type="CDD" id="cd06173">
    <property type="entry name" value="MFS_MefA_like"/>
    <property type="match status" value="1"/>
</dbReference>
<dbReference type="GO" id="GO:0005886">
    <property type="term" value="C:plasma membrane"/>
    <property type="evidence" value="ECO:0007669"/>
    <property type="project" value="UniProtKB-SubCell"/>
</dbReference>
<evidence type="ECO:0000259" key="8">
    <source>
        <dbReference type="PROSITE" id="PS50850"/>
    </source>
</evidence>
<evidence type="ECO:0000256" key="3">
    <source>
        <dbReference type="ARBA" id="ARBA00022475"/>
    </source>
</evidence>
<keyword evidence="6 7" id="KW-0472">Membrane</keyword>
<dbReference type="RefSeq" id="WP_052604656.1">
    <property type="nucleotide sequence ID" value="NZ_JXYS01000022.1"/>
</dbReference>
<feature type="transmembrane region" description="Helical" evidence="7">
    <location>
        <begin position="287"/>
        <end position="307"/>
    </location>
</feature>
<comment type="caution">
    <text evidence="9">The sequence shown here is derived from an EMBL/GenBank/DDBJ whole genome shotgun (WGS) entry which is preliminary data.</text>
</comment>
<evidence type="ECO:0000256" key="6">
    <source>
        <dbReference type="ARBA" id="ARBA00023136"/>
    </source>
</evidence>
<comment type="subcellular location">
    <subcellularLocation>
        <location evidence="1">Cell membrane</location>
        <topology evidence="1">Multi-pass membrane protein</topology>
    </subcellularLocation>
</comment>
<feature type="transmembrane region" description="Helical" evidence="7">
    <location>
        <begin position="20"/>
        <end position="43"/>
    </location>
</feature>
<reference evidence="9 10" key="1">
    <citation type="submission" date="2015-01" db="EMBL/GenBank/DDBJ databases">
        <title>Draft genome of the acidophilic iron oxidizer Acidithrix ferrooxidans strain Py-F3.</title>
        <authorList>
            <person name="Poehlein A."/>
            <person name="Eisen S."/>
            <person name="Schloemann M."/>
            <person name="Johnson B.D."/>
            <person name="Daniel R."/>
            <person name="Muehling M."/>
        </authorList>
    </citation>
    <scope>NUCLEOTIDE SEQUENCE [LARGE SCALE GENOMIC DNA]</scope>
    <source>
        <strain evidence="9 10">Py-F3</strain>
    </source>
</reference>
<dbReference type="PANTHER" id="PTHR23513">
    <property type="entry name" value="INTEGRAL MEMBRANE EFFLUX PROTEIN-RELATED"/>
    <property type="match status" value="1"/>
</dbReference>
<dbReference type="OrthoDB" id="5494559at2"/>
<dbReference type="InterPro" id="IPR010290">
    <property type="entry name" value="TM_effector"/>
</dbReference>
<feature type="domain" description="Major facilitator superfamily (MFS) profile" evidence="8">
    <location>
        <begin position="1"/>
        <end position="199"/>
    </location>
</feature>
<dbReference type="Gene3D" id="1.20.1250.20">
    <property type="entry name" value="MFS general substrate transporter like domains"/>
    <property type="match status" value="1"/>
</dbReference>
<dbReference type="PANTHER" id="PTHR23513:SF9">
    <property type="entry name" value="ENTEROBACTIN EXPORTER ENTS"/>
    <property type="match status" value="1"/>
</dbReference>
<keyword evidence="2" id="KW-0813">Transport</keyword>
<dbReference type="Proteomes" id="UP000032360">
    <property type="component" value="Unassembled WGS sequence"/>
</dbReference>
<dbReference type="InterPro" id="IPR022324">
    <property type="entry name" value="Bacilysin_exporter_BacE_put"/>
</dbReference>
<accession>A0A0D8HJY5</accession>
<dbReference type="STRING" id="1280514.AXFE_08980"/>
<keyword evidence="4 7" id="KW-0812">Transmembrane</keyword>
<feature type="transmembrane region" description="Helical" evidence="7">
    <location>
        <begin position="177"/>
        <end position="197"/>
    </location>
</feature>
<evidence type="ECO:0000256" key="1">
    <source>
        <dbReference type="ARBA" id="ARBA00004651"/>
    </source>
</evidence>
<feature type="transmembrane region" description="Helical" evidence="7">
    <location>
        <begin position="107"/>
        <end position="125"/>
    </location>
</feature>
<dbReference type="InterPro" id="IPR020846">
    <property type="entry name" value="MFS_dom"/>
</dbReference>
<feature type="transmembrane region" description="Helical" evidence="7">
    <location>
        <begin position="259"/>
        <end position="280"/>
    </location>
</feature>
<dbReference type="AlphaFoldDB" id="A0A0D8HJY5"/>
<feature type="domain" description="Major facilitator superfamily (MFS) profile" evidence="8">
    <location>
        <begin position="219"/>
        <end position="410"/>
    </location>
</feature>
<evidence type="ECO:0000256" key="5">
    <source>
        <dbReference type="ARBA" id="ARBA00022989"/>
    </source>
</evidence>
<dbReference type="InterPro" id="IPR036259">
    <property type="entry name" value="MFS_trans_sf"/>
</dbReference>